<sequence>MLQRAAVLDRYGKAVSRFDDLGDVVVVNGRESKGWLEITQLYFKSNERVPTELKKSIMQARGEKKLTHSQLAQLINEKPQVIQEYESGKARLVS</sequence>
<name>A0ABQ7YCA0_BRANA</name>
<organism evidence="3 4">
    <name type="scientific">Brassica napus</name>
    <name type="common">Rape</name>
    <dbReference type="NCBI Taxonomy" id="3708"/>
    <lineage>
        <taxon>Eukaryota</taxon>
        <taxon>Viridiplantae</taxon>
        <taxon>Streptophyta</taxon>
        <taxon>Embryophyta</taxon>
        <taxon>Tracheophyta</taxon>
        <taxon>Spermatophyta</taxon>
        <taxon>Magnoliopsida</taxon>
        <taxon>eudicotyledons</taxon>
        <taxon>Gunneridae</taxon>
        <taxon>Pentapetalae</taxon>
        <taxon>rosids</taxon>
        <taxon>malvids</taxon>
        <taxon>Brassicales</taxon>
        <taxon>Brassicaceae</taxon>
        <taxon>Brassiceae</taxon>
        <taxon>Brassica</taxon>
    </lineage>
</organism>
<keyword evidence="1" id="KW-0238">DNA-binding</keyword>
<dbReference type="PANTHER" id="PTHR10245:SF117">
    <property type="entry name" value="MULTIPROTEIN-BRIDGING FACTOR 1B"/>
    <property type="match status" value="1"/>
</dbReference>
<dbReference type="SUPFAM" id="SSF47413">
    <property type="entry name" value="lambda repressor-like DNA-binding domains"/>
    <property type="match status" value="1"/>
</dbReference>
<feature type="domain" description="HTH cro/C1-type" evidence="2">
    <location>
        <begin position="57"/>
        <end position="91"/>
    </location>
</feature>
<evidence type="ECO:0000313" key="4">
    <source>
        <dbReference type="Proteomes" id="UP000824890"/>
    </source>
</evidence>
<dbReference type="PANTHER" id="PTHR10245">
    <property type="entry name" value="ENDOTHELIAL DIFFERENTIATION-RELATED FACTOR 1 MULTIPROTEIN BRIDGING FACTOR 1"/>
    <property type="match status" value="1"/>
</dbReference>
<reference evidence="3 4" key="1">
    <citation type="submission" date="2021-05" db="EMBL/GenBank/DDBJ databases">
        <title>Genome Assembly of Synthetic Allotetraploid Brassica napus Reveals Homoeologous Exchanges between Subgenomes.</title>
        <authorList>
            <person name="Davis J.T."/>
        </authorList>
    </citation>
    <scope>NUCLEOTIDE SEQUENCE [LARGE SCALE GENOMIC DNA]</scope>
    <source>
        <strain evidence="4">cv. Da-Ae</strain>
        <tissue evidence="3">Seedling</tissue>
    </source>
</reference>
<gene>
    <name evidence="3" type="ORF">HID58_082982</name>
</gene>
<dbReference type="Proteomes" id="UP000824890">
    <property type="component" value="Unassembled WGS sequence"/>
</dbReference>
<dbReference type="InterPro" id="IPR001387">
    <property type="entry name" value="Cro/C1-type_HTH"/>
</dbReference>
<dbReference type="Pfam" id="PF01381">
    <property type="entry name" value="HTH_3"/>
    <property type="match status" value="1"/>
</dbReference>
<dbReference type="EMBL" id="JAGKQM010000018">
    <property type="protein sequence ID" value="KAH0865771.1"/>
    <property type="molecule type" value="Genomic_DNA"/>
</dbReference>
<evidence type="ECO:0000259" key="2">
    <source>
        <dbReference type="Pfam" id="PF01381"/>
    </source>
</evidence>
<proteinExistence type="predicted"/>
<evidence type="ECO:0000313" key="3">
    <source>
        <dbReference type="EMBL" id="KAH0865771.1"/>
    </source>
</evidence>
<keyword evidence="4" id="KW-1185">Reference proteome</keyword>
<evidence type="ECO:0000256" key="1">
    <source>
        <dbReference type="ARBA" id="ARBA00023125"/>
    </source>
</evidence>
<comment type="caution">
    <text evidence="3">The sequence shown here is derived from an EMBL/GenBank/DDBJ whole genome shotgun (WGS) entry which is preliminary data.</text>
</comment>
<dbReference type="Gene3D" id="1.10.260.40">
    <property type="entry name" value="lambda repressor-like DNA-binding domains"/>
    <property type="match status" value="1"/>
</dbReference>
<protein>
    <recommendedName>
        <fullName evidence="2">HTH cro/C1-type domain-containing protein</fullName>
    </recommendedName>
</protein>
<dbReference type="InterPro" id="IPR010982">
    <property type="entry name" value="Lambda_DNA-bd_dom_sf"/>
</dbReference>
<accession>A0ABQ7YCA0</accession>
<dbReference type="CDD" id="cd00093">
    <property type="entry name" value="HTH_XRE"/>
    <property type="match status" value="1"/>
</dbReference>